<dbReference type="CDD" id="cd05403">
    <property type="entry name" value="NT_KNTase_like"/>
    <property type="match status" value="1"/>
</dbReference>
<dbReference type="SUPFAM" id="SSF81301">
    <property type="entry name" value="Nucleotidyltransferase"/>
    <property type="match status" value="1"/>
</dbReference>
<dbReference type="AlphaFoldDB" id="A0A0G0PV59"/>
<dbReference type="EMBL" id="LBXN01000053">
    <property type="protein sequence ID" value="KKR32054.1"/>
    <property type="molecule type" value="Genomic_DNA"/>
</dbReference>
<feature type="domain" description="Polymerase nucleotidyl transferase" evidence="1">
    <location>
        <begin position="19"/>
        <end position="94"/>
    </location>
</feature>
<reference evidence="2 3" key="1">
    <citation type="journal article" date="2015" name="Nature">
        <title>rRNA introns, odd ribosomes, and small enigmatic genomes across a large radiation of phyla.</title>
        <authorList>
            <person name="Brown C.T."/>
            <person name="Hug L.A."/>
            <person name="Thomas B.C."/>
            <person name="Sharon I."/>
            <person name="Castelle C.J."/>
            <person name="Singh A."/>
            <person name="Wilkins M.J."/>
            <person name="Williams K.H."/>
            <person name="Banfield J.F."/>
        </authorList>
    </citation>
    <scope>NUCLEOTIDE SEQUENCE [LARGE SCALE GENOMIC DNA]</scope>
</reference>
<dbReference type="GO" id="GO:0016779">
    <property type="term" value="F:nucleotidyltransferase activity"/>
    <property type="evidence" value="ECO:0007669"/>
    <property type="project" value="InterPro"/>
</dbReference>
<dbReference type="PANTHER" id="PTHR43449:SF1">
    <property type="entry name" value="POLYMERASE BETA NUCLEOTIDYLTRANSFERASE DOMAIN-CONTAINING PROTEIN"/>
    <property type="match status" value="1"/>
</dbReference>
<dbReference type="InterPro" id="IPR043519">
    <property type="entry name" value="NT_sf"/>
</dbReference>
<comment type="caution">
    <text evidence="2">The sequence shown here is derived from an EMBL/GenBank/DDBJ whole genome shotgun (WGS) entry which is preliminary data.</text>
</comment>
<accession>A0A0G0PV59</accession>
<name>A0A0G0PV59_9BACT</name>
<gene>
    <name evidence="2" type="ORF">UT63_C0053G0005</name>
</gene>
<proteinExistence type="predicted"/>
<dbReference type="InterPro" id="IPR002934">
    <property type="entry name" value="Polymerase_NTP_transf_dom"/>
</dbReference>
<evidence type="ECO:0000313" key="2">
    <source>
        <dbReference type="EMBL" id="KKR32054.1"/>
    </source>
</evidence>
<sequence length="109" mass="12760">MAKKKYLNHELEKEVRIYLKDLRKEGISYSEIILFGSYAKGTAKPWSDIDLCVVSDQFGKDRYSERLKLMHIKNENTLDIEPHPYNLSGLEDKWDPLAVEIRKYGVNIV</sequence>
<organism evidence="2 3">
    <name type="scientific">Candidatus Gottesmanbacteria bacterium GW2011_GWC2_39_8</name>
    <dbReference type="NCBI Taxonomy" id="1618450"/>
    <lineage>
        <taxon>Bacteria</taxon>
        <taxon>Candidatus Gottesmaniibacteriota</taxon>
    </lineage>
</organism>
<dbReference type="Proteomes" id="UP000034539">
    <property type="component" value="Unassembled WGS sequence"/>
</dbReference>
<evidence type="ECO:0000259" key="1">
    <source>
        <dbReference type="Pfam" id="PF01909"/>
    </source>
</evidence>
<dbReference type="Gene3D" id="3.30.460.10">
    <property type="entry name" value="Beta Polymerase, domain 2"/>
    <property type="match status" value="1"/>
</dbReference>
<protein>
    <recommendedName>
        <fullName evidence="1">Polymerase nucleotidyl transferase domain-containing protein</fullName>
    </recommendedName>
</protein>
<dbReference type="PANTHER" id="PTHR43449">
    <property type="entry name" value="NUCLEOTIDYLTRANSFERASE"/>
    <property type="match status" value="1"/>
</dbReference>
<evidence type="ECO:0000313" key="3">
    <source>
        <dbReference type="Proteomes" id="UP000034539"/>
    </source>
</evidence>
<dbReference type="Pfam" id="PF01909">
    <property type="entry name" value="NTP_transf_2"/>
    <property type="match status" value="1"/>
</dbReference>